<evidence type="ECO:0000256" key="7">
    <source>
        <dbReference type="RuleBase" id="RU362065"/>
    </source>
</evidence>
<dbReference type="Pfam" id="PF06429">
    <property type="entry name" value="Flg_bbr_C"/>
    <property type="match status" value="1"/>
</dbReference>
<dbReference type="EMBL" id="JBFSHR010000018">
    <property type="protein sequence ID" value="MEX6429528.1"/>
    <property type="molecule type" value="Genomic_DNA"/>
</dbReference>
<dbReference type="Pfam" id="PF22638">
    <property type="entry name" value="FlgK_D1"/>
    <property type="match status" value="1"/>
</dbReference>
<dbReference type="InterPro" id="IPR053927">
    <property type="entry name" value="FlgK_helical"/>
</dbReference>
<evidence type="ECO:0000256" key="6">
    <source>
        <dbReference type="ARBA" id="ARBA00023143"/>
    </source>
</evidence>
<keyword evidence="11" id="KW-0969">Cilium</keyword>
<gene>
    <name evidence="7 11" type="primary">flgK</name>
    <name evidence="11" type="ORF">AB6A68_06700</name>
</gene>
<dbReference type="PRINTS" id="PR01005">
    <property type="entry name" value="FLGHOOKAP1"/>
</dbReference>
<keyword evidence="12" id="KW-1185">Reference proteome</keyword>
<keyword evidence="11" id="KW-0966">Cell projection</keyword>
<protein>
    <recommendedName>
        <fullName evidence="4 7">Flagellar hook-associated protein 1</fullName>
        <shortName evidence="7">HAP1</shortName>
    </recommendedName>
</protein>
<dbReference type="RefSeq" id="WP_298385585.1">
    <property type="nucleotide sequence ID" value="NZ_JBFSHR010000018.1"/>
</dbReference>
<comment type="caution">
    <text evidence="11">The sequence shown here is derived from an EMBL/GenBank/DDBJ whole genome shotgun (WGS) entry which is preliminary data.</text>
</comment>
<keyword evidence="11" id="KW-0282">Flagellum</keyword>
<evidence type="ECO:0000256" key="2">
    <source>
        <dbReference type="ARBA" id="ARBA00004613"/>
    </source>
</evidence>
<feature type="domain" description="Flagellar basal body rod protein N-terminal" evidence="8">
    <location>
        <begin position="7"/>
        <end position="35"/>
    </location>
</feature>
<sequence>MSGGSLSIALSGLDAAQTGLDTVSENIANANTPGYLKETASLANQQTPGDAIGNGVTVTGIIQSSNSFNRQLELSAKGAQSYANQLQSLLSSAQASFNEPSTNGIAEQLNTMYNDFSSLANTPTQAASYAQVVAAAQNVATSINQAAANLSAVYQQASSSATTLVQTINSQLNQVAAINTQLASTSLTPGASNTLVDQQNQVIDALSSELGVTVVPGNAGQTTLLVGGVALVQGSQVQPIGFTPGIQTSPPSATNTATVSLTNSGTIVPVTGGTLGATLTAMNTNLPTYGGYLDKLANTLASQVNGQLAAGTSQNAAGTGSQSGVALFVPSSGASIDAATLSVNPSIVQDPMLIAASGPSYAPGDGSNAQLVANQQTSTTGAIAHWANSVSSVGLDVQNATALATNATNTYNQAYSAEQSSSGVTVNSQLVNLVNYQQVYQAAAKVIATVAATLQSLIQDV</sequence>
<dbReference type="NCBIfam" id="TIGR02492">
    <property type="entry name" value="flgK_ends"/>
    <property type="match status" value="1"/>
</dbReference>
<comment type="subcellular location">
    <subcellularLocation>
        <location evidence="1 7">Bacterial flagellum</location>
    </subcellularLocation>
    <subcellularLocation>
        <location evidence="2 7">Secreted</location>
    </subcellularLocation>
</comment>
<evidence type="ECO:0000256" key="4">
    <source>
        <dbReference type="ARBA" id="ARBA00016244"/>
    </source>
</evidence>
<evidence type="ECO:0000259" key="8">
    <source>
        <dbReference type="Pfam" id="PF00460"/>
    </source>
</evidence>
<dbReference type="InterPro" id="IPR010930">
    <property type="entry name" value="Flg_bb/hook_C_dom"/>
</dbReference>
<evidence type="ECO:0000313" key="11">
    <source>
        <dbReference type="EMBL" id="MEX6429528.1"/>
    </source>
</evidence>
<dbReference type="PROSITE" id="PS00588">
    <property type="entry name" value="FLAGELLA_BB_ROD"/>
    <property type="match status" value="1"/>
</dbReference>
<dbReference type="PANTHER" id="PTHR30033">
    <property type="entry name" value="FLAGELLAR HOOK-ASSOCIATED PROTEIN 1"/>
    <property type="match status" value="1"/>
</dbReference>
<evidence type="ECO:0000259" key="10">
    <source>
        <dbReference type="Pfam" id="PF22638"/>
    </source>
</evidence>
<keyword evidence="5 7" id="KW-0964">Secreted</keyword>
<evidence type="ECO:0000256" key="5">
    <source>
        <dbReference type="ARBA" id="ARBA00022525"/>
    </source>
</evidence>
<keyword evidence="6 7" id="KW-0975">Bacterial flagellum</keyword>
<accession>A0ABV3Y1U0</accession>
<dbReference type="Proteomes" id="UP001560267">
    <property type="component" value="Unassembled WGS sequence"/>
</dbReference>
<dbReference type="Pfam" id="PF00460">
    <property type="entry name" value="Flg_bb_rod"/>
    <property type="match status" value="1"/>
</dbReference>
<name>A0ABV3Y1U0_9ACTN</name>
<dbReference type="InterPro" id="IPR002371">
    <property type="entry name" value="FlgK"/>
</dbReference>
<evidence type="ECO:0000256" key="3">
    <source>
        <dbReference type="ARBA" id="ARBA00009677"/>
    </source>
</evidence>
<organism evidence="11 12">
    <name type="scientific">Ferrimicrobium acidiphilum</name>
    <dbReference type="NCBI Taxonomy" id="121039"/>
    <lineage>
        <taxon>Bacteria</taxon>
        <taxon>Bacillati</taxon>
        <taxon>Actinomycetota</taxon>
        <taxon>Acidimicrobiia</taxon>
        <taxon>Acidimicrobiales</taxon>
        <taxon>Acidimicrobiaceae</taxon>
        <taxon>Ferrimicrobium</taxon>
    </lineage>
</organism>
<dbReference type="InterPro" id="IPR001444">
    <property type="entry name" value="Flag_bb_rod_N"/>
</dbReference>
<comment type="similarity">
    <text evidence="3 7">Belongs to the flagella basal body rod proteins family.</text>
</comment>
<proteinExistence type="inferred from homology"/>
<evidence type="ECO:0000259" key="9">
    <source>
        <dbReference type="Pfam" id="PF06429"/>
    </source>
</evidence>
<evidence type="ECO:0000313" key="12">
    <source>
        <dbReference type="Proteomes" id="UP001560267"/>
    </source>
</evidence>
<dbReference type="InterPro" id="IPR019776">
    <property type="entry name" value="Flagellar_basal_body_rod_CS"/>
</dbReference>
<feature type="domain" description="Flagellar hook-associated protein FlgK helical" evidence="10">
    <location>
        <begin position="91"/>
        <end position="319"/>
    </location>
</feature>
<dbReference type="SUPFAM" id="SSF64518">
    <property type="entry name" value="Phase 1 flagellin"/>
    <property type="match status" value="1"/>
</dbReference>
<dbReference type="PANTHER" id="PTHR30033:SF2">
    <property type="entry name" value="FLAGELLAR HOOK PROTEIN"/>
    <property type="match status" value="1"/>
</dbReference>
<feature type="domain" description="Flagellar basal-body/hook protein C-terminal" evidence="9">
    <location>
        <begin position="420"/>
        <end position="459"/>
    </location>
</feature>
<evidence type="ECO:0000256" key="1">
    <source>
        <dbReference type="ARBA" id="ARBA00004365"/>
    </source>
</evidence>
<reference evidence="11 12" key="1">
    <citation type="submission" date="2024-07" db="EMBL/GenBank/DDBJ databases">
        <title>Draft Genome Sequence of Ferrimicrobium acidiphilum Strain YE2023, Isolated from a Pulp of Bioleach Reactor.</title>
        <authorList>
            <person name="Elkina Y.A."/>
            <person name="Bulaeva A.G."/>
            <person name="Beletsky A.V."/>
            <person name="Mardanov A.V."/>
        </authorList>
    </citation>
    <scope>NUCLEOTIDE SEQUENCE [LARGE SCALE GENOMIC DNA]</scope>
    <source>
        <strain evidence="11 12">YE2023</strain>
    </source>
</reference>